<dbReference type="Proteomes" id="UP000270094">
    <property type="component" value="Unassembled WGS sequence"/>
</dbReference>
<feature type="transmembrane region" description="Helical" evidence="1">
    <location>
        <begin position="52"/>
        <end position="80"/>
    </location>
</feature>
<gene>
    <name evidence="2" type="ORF">SVUK_LOCUS15649</name>
</gene>
<dbReference type="PANTHER" id="PTHR47632:SF3">
    <property type="entry name" value="G-PROTEIN COUPLED RECEPTORS FAMILY 1 PROFILE DOMAIN-CONTAINING PROTEIN"/>
    <property type="match status" value="1"/>
</dbReference>
<evidence type="ECO:0000313" key="2">
    <source>
        <dbReference type="EMBL" id="VDM80651.1"/>
    </source>
</evidence>
<dbReference type="Gene3D" id="1.20.1070.10">
    <property type="entry name" value="Rhodopsin 7-helix transmembrane proteins"/>
    <property type="match status" value="1"/>
</dbReference>
<keyword evidence="1" id="KW-0812">Transmembrane</keyword>
<keyword evidence="1" id="KW-1133">Transmembrane helix</keyword>
<feature type="non-terminal residue" evidence="2">
    <location>
        <position position="170"/>
    </location>
</feature>
<accession>A0A3P7J5Y8</accession>
<evidence type="ECO:0000256" key="1">
    <source>
        <dbReference type="SAM" id="Phobius"/>
    </source>
</evidence>
<dbReference type="InterPro" id="IPR053326">
    <property type="entry name" value="GPCR1-like"/>
</dbReference>
<feature type="transmembrane region" description="Helical" evidence="1">
    <location>
        <begin position="134"/>
        <end position="154"/>
    </location>
</feature>
<organism evidence="2 3">
    <name type="scientific">Strongylus vulgaris</name>
    <name type="common">Blood worm</name>
    <dbReference type="NCBI Taxonomy" id="40348"/>
    <lineage>
        <taxon>Eukaryota</taxon>
        <taxon>Metazoa</taxon>
        <taxon>Ecdysozoa</taxon>
        <taxon>Nematoda</taxon>
        <taxon>Chromadorea</taxon>
        <taxon>Rhabditida</taxon>
        <taxon>Rhabditina</taxon>
        <taxon>Rhabditomorpha</taxon>
        <taxon>Strongyloidea</taxon>
        <taxon>Strongylidae</taxon>
        <taxon>Strongylus</taxon>
    </lineage>
</organism>
<dbReference type="EMBL" id="UYYB01109377">
    <property type="protein sequence ID" value="VDM80651.1"/>
    <property type="molecule type" value="Genomic_DNA"/>
</dbReference>
<evidence type="ECO:0000313" key="3">
    <source>
        <dbReference type="Proteomes" id="UP000270094"/>
    </source>
</evidence>
<keyword evidence="3" id="KW-1185">Reference proteome</keyword>
<name>A0A3P7J5Y8_STRVU</name>
<protein>
    <recommendedName>
        <fullName evidence="4">G-protein coupled receptors family 1 profile domain-containing protein</fullName>
    </recommendedName>
</protein>
<dbReference type="OrthoDB" id="10011262at2759"/>
<dbReference type="SUPFAM" id="SSF81321">
    <property type="entry name" value="Family A G protein-coupled receptor-like"/>
    <property type="match status" value="1"/>
</dbReference>
<dbReference type="AlphaFoldDB" id="A0A3P7J5Y8"/>
<sequence length="170" mass="18544">MNGLYPPHCEHKPLYDNLERLREVGIIDAINFTGCLPQCGICEHPLNESDYILYNIIVSGIILPLIGSLGLIGNGLSAFVYSRPEMRTSTNLYLCALGCSDSAVILTGIFLFFLESVRKFSLSLTRIFGLFSPIVFPMGMTAQACSVYFTIFAGTDCFAQGTVLNIGANP</sequence>
<evidence type="ECO:0008006" key="4">
    <source>
        <dbReference type="Google" id="ProtNLM"/>
    </source>
</evidence>
<dbReference type="PANTHER" id="PTHR47632">
    <property type="entry name" value="FMRFAMIDE PEPTIDE RECEPTOR FAMILY-RELATED"/>
    <property type="match status" value="1"/>
</dbReference>
<feature type="transmembrane region" description="Helical" evidence="1">
    <location>
        <begin position="92"/>
        <end position="114"/>
    </location>
</feature>
<proteinExistence type="predicted"/>
<keyword evidence="1" id="KW-0472">Membrane</keyword>
<reference evidence="2 3" key="1">
    <citation type="submission" date="2018-11" db="EMBL/GenBank/DDBJ databases">
        <authorList>
            <consortium name="Pathogen Informatics"/>
        </authorList>
    </citation>
    <scope>NUCLEOTIDE SEQUENCE [LARGE SCALE GENOMIC DNA]</scope>
</reference>